<evidence type="ECO:0000256" key="1">
    <source>
        <dbReference type="SAM" id="MobiDB-lite"/>
    </source>
</evidence>
<gene>
    <name evidence="2" type="ORF">TPAB3V08_LOCUS11386</name>
</gene>
<comment type="caution">
    <text evidence="2">The sequence shown here is derived from an EMBL/GenBank/DDBJ whole genome shotgun (WGS) entry which is preliminary data.</text>
</comment>
<evidence type="ECO:0000313" key="3">
    <source>
        <dbReference type="Proteomes" id="UP001153148"/>
    </source>
</evidence>
<feature type="region of interest" description="Disordered" evidence="1">
    <location>
        <begin position="1"/>
        <end position="32"/>
    </location>
</feature>
<keyword evidence="3" id="KW-1185">Reference proteome</keyword>
<accession>A0ABN7PCQ5</accession>
<proteinExistence type="predicted"/>
<dbReference type="EMBL" id="CAJPIN010034091">
    <property type="protein sequence ID" value="CAG2064440.1"/>
    <property type="molecule type" value="Genomic_DNA"/>
</dbReference>
<name>A0ABN7PCQ5_TIMPD</name>
<sequence length="86" mass="9231">MESVSGPLSEVTNIETSGFNEEPTLENSFAYPPGITGKSTTKGLGLCIFTNSRLHPTIASNSAALFKTLNFATGEIKPKVKEVRKE</sequence>
<protein>
    <submittedName>
        <fullName evidence="2">Uncharacterized protein</fullName>
    </submittedName>
</protein>
<reference evidence="2" key="1">
    <citation type="submission" date="2021-03" db="EMBL/GenBank/DDBJ databases">
        <authorList>
            <person name="Tran Van P."/>
        </authorList>
    </citation>
    <scope>NUCLEOTIDE SEQUENCE</scope>
</reference>
<organism evidence="2 3">
    <name type="scientific">Timema podura</name>
    <name type="common">Walking stick</name>
    <dbReference type="NCBI Taxonomy" id="61482"/>
    <lineage>
        <taxon>Eukaryota</taxon>
        <taxon>Metazoa</taxon>
        <taxon>Ecdysozoa</taxon>
        <taxon>Arthropoda</taxon>
        <taxon>Hexapoda</taxon>
        <taxon>Insecta</taxon>
        <taxon>Pterygota</taxon>
        <taxon>Neoptera</taxon>
        <taxon>Polyneoptera</taxon>
        <taxon>Phasmatodea</taxon>
        <taxon>Timematodea</taxon>
        <taxon>Timematoidea</taxon>
        <taxon>Timematidae</taxon>
        <taxon>Timema</taxon>
    </lineage>
</organism>
<dbReference type="Proteomes" id="UP001153148">
    <property type="component" value="Unassembled WGS sequence"/>
</dbReference>
<evidence type="ECO:0000313" key="2">
    <source>
        <dbReference type="EMBL" id="CAG2064440.1"/>
    </source>
</evidence>
<feature type="compositionally biased region" description="Polar residues" evidence="1">
    <location>
        <begin position="10"/>
        <end position="19"/>
    </location>
</feature>